<gene>
    <name evidence="2" type="ORF">UFOVP1459_54</name>
    <name evidence="3" type="ORF">UFOVP1609_28</name>
</gene>
<evidence type="ECO:0000313" key="3">
    <source>
        <dbReference type="EMBL" id="CAB4218577.1"/>
    </source>
</evidence>
<name>A0A6J5SVX8_9CAUD</name>
<feature type="region of interest" description="Disordered" evidence="1">
    <location>
        <begin position="639"/>
        <end position="666"/>
    </location>
</feature>
<sequence>MGNATMQEQLGNRDTYTMQLAFAAGGYKDVILTPKTYSLRQLSERLSQVRVGPKDGAYMIRGGDLSITKRSDENLKSAELIILDGDSSFDPETGEISPGAPSIYATHEALREMGIAHIIHTSHSNRGEDGVVSFWKYRVVIPCRTSSADELRDGVEYLIARLHERGVWIADVSENYRWSQPWFLPRVATEEERSRFVHREHIEGEILDIADASRWAWARKQNDIVEETVISNSGIGTSHPPATASVISDFNSGHGIDWVRDQLSRAGYRFSHFDKRRGVYRYTRPGSETGVAGVVVFMGSRGDWCVYSHHGAADPLSGKVSDPFSLLATLNFAGDNSQAYRSIVPREPTISEQLASRAAASGITQVEQAKPEAATNKEPAADAQIAPERKLFDIVHFSDLREEPVQWLVRDLIPASGFVALFGRPGSYKSFVAMYIASQIASGGSVFGREVTKGGVLYVAAEGQGGIFKRTVALMQKYEIPQEAEFYFLRQPLNLRSSLADLDTLTESLEAKHVRPSLIILDTLARNFGNGEENSATDMGAFISVIGEMQRRIGCAVMVVHHAGKDDTKGMRGSSALLGAVDAELECVRTSGKDDVLRTGKITTTKQKDGEDGVEHHYSMAVRYVSPTDTTITSLVIEPIDAPGGEGSGAASSGRQSRNRSSRVQSEAEMSFSMALKEGSVIVSGVGPIPDGTRCVREEMWRNYFTQISVSEQGDAQRKAWQRAKQGMRDSGRVGFFSPYFWEIEED</sequence>
<evidence type="ECO:0000256" key="1">
    <source>
        <dbReference type="SAM" id="MobiDB-lite"/>
    </source>
</evidence>
<dbReference type="EMBL" id="LR797412">
    <property type="protein sequence ID" value="CAB4214639.1"/>
    <property type="molecule type" value="Genomic_DNA"/>
</dbReference>
<reference evidence="3" key="1">
    <citation type="submission" date="2020-05" db="EMBL/GenBank/DDBJ databases">
        <authorList>
            <person name="Chiriac C."/>
            <person name="Salcher M."/>
            <person name="Ghai R."/>
            <person name="Kavagutti S V."/>
        </authorList>
    </citation>
    <scope>NUCLEOTIDE SEQUENCE</scope>
</reference>
<proteinExistence type="predicted"/>
<dbReference type="EMBL" id="LR797459">
    <property type="protein sequence ID" value="CAB4218577.1"/>
    <property type="molecule type" value="Genomic_DNA"/>
</dbReference>
<evidence type="ECO:0000313" key="2">
    <source>
        <dbReference type="EMBL" id="CAB4214639.1"/>
    </source>
</evidence>
<dbReference type="InterPro" id="IPR027417">
    <property type="entry name" value="P-loop_NTPase"/>
</dbReference>
<accession>A0A6J5SVX8</accession>
<organism evidence="3">
    <name type="scientific">uncultured Caudovirales phage</name>
    <dbReference type="NCBI Taxonomy" id="2100421"/>
    <lineage>
        <taxon>Viruses</taxon>
        <taxon>Duplodnaviria</taxon>
        <taxon>Heunggongvirae</taxon>
        <taxon>Uroviricota</taxon>
        <taxon>Caudoviricetes</taxon>
        <taxon>Peduoviridae</taxon>
        <taxon>Maltschvirus</taxon>
        <taxon>Maltschvirus maltsch</taxon>
    </lineage>
</organism>
<dbReference type="SUPFAM" id="SSF52540">
    <property type="entry name" value="P-loop containing nucleoside triphosphate hydrolases"/>
    <property type="match status" value="1"/>
</dbReference>
<dbReference type="Pfam" id="PF13481">
    <property type="entry name" value="AAA_25"/>
    <property type="match status" value="1"/>
</dbReference>
<dbReference type="Gene3D" id="3.40.50.300">
    <property type="entry name" value="P-loop containing nucleotide triphosphate hydrolases"/>
    <property type="match status" value="1"/>
</dbReference>
<protein>
    <submittedName>
        <fullName evidence="3">AAA domain containing protein</fullName>
    </submittedName>
</protein>
<dbReference type="CDD" id="cd00551">
    <property type="entry name" value="AmyAc_family"/>
    <property type="match status" value="1"/>
</dbReference>